<feature type="binding site" description="axial binding residue" evidence="5">
    <location>
        <position position="429"/>
    </location>
    <ligand>
        <name>heme b</name>
        <dbReference type="ChEBI" id="CHEBI:60344"/>
    </ligand>
    <ligandPart>
        <name>Fe</name>
        <dbReference type="ChEBI" id="CHEBI:18248"/>
    </ligandPart>
</feature>
<dbReference type="EMBL" id="JAHCVI010000005">
    <property type="protein sequence ID" value="KAG7285031.1"/>
    <property type="molecule type" value="Genomic_DNA"/>
</dbReference>
<gene>
    <name evidence="7" type="ORF">NEMBOFW57_009649</name>
</gene>
<keyword evidence="2" id="KW-0223">Dioxygenase</keyword>
<proteinExistence type="predicted"/>
<evidence type="ECO:0000256" key="2">
    <source>
        <dbReference type="ARBA" id="ARBA00022964"/>
    </source>
</evidence>
<dbReference type="AlphaFoldDB" id="A0AAD4HVM4"/>
<dbReference type="PANTHER" id="PTHR11903">
    <property type="entry name" value="PROSTAGLANDIN G/H SYNTHASE"/>
    <property type="match status" value="1"/>
</dbReference>
<dbReference type="SUPFAM" id="SSF48113">
    <property type="entry name" value="Heme-dependent peroxidases"/>
    <property type="match status" value="1"/>
</dbReference>
<evidence type="ECO:0000256" key="5">
    <source>
        <dbReference type="PIRSR" id="PIRSR619791-2"/>
    </source>
</evidence>
<protein>
    <recommendedName>
        <fullName evidence="9">Linoleate diol synthase</fullName>
    </recommendedName>
</protein>
<dbReference type="GO" id="GO:0004497">
    <property type="term" value="F:monooxygenase activity"/>
    <property type="evidence" value="ECO:0007669"/>
    <property type="project" value="InterPro"/>
</dbReference>
<dbReference type="InterPro" id="IPR019791">
    <property type="entry name" value="Haem_peroxidase_animal"/>
</dbReference>
<dbReference type="PROSITE" id="PS50292">
    <property type="entry name" value="PEROXIDASE_3"/>
    <property type="match status" value="1"/>
</dbReference>
<dbReference type="GO" id="GO:0004601">
    <property type="term" value="F:peroxidase activity"/>
    <property type="evidence" value="ECO:0007669"/>
    <property type="project" value="InterPro"/>
</dbReference>
<sequence length="1095" mass="120994">MAPGQNGAKANGAEEVSTVSHASATTPIDIGERLAGRAKPKPTPPVELKPIKADRQGVANAFERYSQVMHARVQPLPNQGGAGTFYETKRWGKLRNDIKGLRSADWKTLKTMVLAKVKGEKLTNDKTMIMERVIQLVSNLPSNSKLRVELTNTFLGELWYSLEHPPSLYVGEKYQYRQADGSYNNIMFPQLGAAGTSYARSVNANVLRQGALPDPALIYDSVMKRTEYKKHPNNVSSVLWYWASIIIHDLFWTDYRDNNKSKTSSYLDLSPLYGSNQAMQDTIRTFKDGKLKPDCFADKRILGMPPGVGVLLIMFNRVHNHVAENLIAINEDGKFTRPPPSLEGEKAAAAWKKFDNDVFQTARLVTSGLYINITLLDYVRNIVNLNRVDTTWTLDPRQNTGIDVGTNKGAERGTGNVVSAEFNLCYRWHSCISEKDDKWIEEFYYDLFGKPSTEVTVPDLIMGFAKFEGRIPEDPLERPFNRFKRGPDGKLSDDDLVECITSAVEDCAGSFGARNVPASMRAIEILGIIQGRKWNVAGLNEFRKHFGLKPYETFEDINSDPGVSESLRRLYDHPDFVELYPGLVAEEHKKPMVPGVGIAPTYTISRVVLSDAVCLVRGDRHYTVDYSPRNLTNWGYNDVQYDLNVNHGCVFYKLFIRAFPHHFKHNSVYAHYPMVVPTETEKILKDLKRDHLFDFSRPTRISPATEVKSSAGAQAVFSNPTRYTGTWHAGLQTLAGNGKTKLSGDAAAQDSRRQEVSQPLATDDFVAQVKLFYRKVIEQLLNGQSYHLAGHKMVDLVRDVANLAPTHFAAALFNLPLQTKENPKGIYTAHELYAVLSTISSAVFTNPDPVQKFPLVEAAKSVAGQLASAIESSVKSPKVKKNDPLSAYGVQLVKGLSKAGVSTHDITWSHVLATSAALVPYQAKLFAEAVDFYLAPANATHFEAIHSAASQPPSAETDALLLSYAMEGVRQAGTAAVHFHATAADTLVVDDAGTTVPVQAGDRVTVHCAPASDKTTHPASTSFPATSVTLGALPSSTFLARGREISEAALTELFRAVFKRKGLKRVTGPQGELKKVHCTIDRKRADERSAYSHDS</sequence>
<dbReference type="SUPFAM" id="SSF48264">
    <property type="entry name" value="Cytochrome P450"/>
    <property type="match status" value="1"/>
</dbReference>
<evidence type="ECO:0000256" key="6">
    <source>
        <dbReference type="SAM" id="MobiDB-lite"/>
    </source>
</evidence>
<feature type="region of interest" description="Disordered" evidence="6">
    <location>
        <begin position="1"/>
        <end position="49"/>
    </location>
</feature>
<evidence type="ECO:0000256" key="4">
    <source>
        <dbReference type="ARBA" id="ARBA00023004"/>
    </source>
</evidence>
<keyword evidence="1 5" id="KW-0479">Metal-binding</keyword>
<dbReference type="Pfam" id="PF03098">
    <property type="entry name" value="An_peroxidase"/>
    <property type="match status" value="2"/>
</dbReference>
<dbReference type="CDD" id="cd09817">
    <property type="entry name" value="linoleate_diol_synthase_like"/>
    <property type="match status" value="1"/>
</dbReference>
<keyword evidence="8" id="KW-1185">Reference proteome</keyword>
<dbReference type="PRINTS" id="PR00457">
    <property type="entry name" value="ANPEROXIDASE"/>
</dbReference>
<evidence type="ECO:0000313" key="7">
    <source>
        <dbReference type="EMBL" id="KAG7285031.1"/>
    </source>
</evidence>
<evidence type="ECO:0000256" key="3">
    <source>
        <dbReference type="ARBA" id="ARBA00023002"/>
    </source>
</evidence>
<reference evidence="7" key="1">
    <citation type="submission" date="2023-02" db="EMBL/GenBank/DDBJ databases">
        <authorList>
            <person name="Palmer J.M."/>
        </authorList>
    </citation>
    <scope>NUCLEOTIDE SEQUENCE</scope>
    <source>
        <strain evidence="7">FW57</strain>
    </source>
</reference>
<dbReference type="GO" id="GO:0006631">
    <property type="term" value="P:fatty acid metabolic process"/>
    <property type="evidence" value="ECO:0007669"/>
    <property type="project" value="UniProtKB-ARBA"/>
</dbReference>
<dbReference type="GO" id="GO:0016705">
    <property type="term" value="F:oxidoreductase activity, acting on paired donors, with incorporation or reduction of molecular oxygen"/>
    <property type="evidence" value="ECO:0007669"/>
    <property type="project" value="InterPro"/>
</dbReference>
<dbReference type="Proteomes" id="UP001197093">
    <property type="component" value="Unassembled WGS sequence"/>
</dbReference>
<organism evidence="7 8">
    <name type="scientific">Staphylotrichum longicolle</name>
    <dbReference type="NCBI Taxonomy" id="669026"/>
    <lineage>
        <taxon>Eukaryota</taxon>
        <taxon>Fungi</taxon>
        <taxon>Dikarya</taxon>
        <taxon>Ascomycota</taxon>
        <taxon>Pezizomycotina</taxon>
        <taxon>Sordariomycetes</taxon>
        <taxon>Sordariomycetidae</taxon>
        <taxon>Sordariales</taxon>
        <taxon>Chaetomiaceae</taxon>
        <taxon>Staphylotrichum</taxon>
    </lineage>
</organism>
<dbReference type="GO" id="GO:0020037">
    <property type="term" value="F:heme binding"/>
    <property type="evidence" value="ECO:0007669"/>
    <property type="project" value="InterPro"/>
</dbReference>
<evidence type="ECO:0008006" key="9">
    <source>
        <dbReference type="Google" id="ProtNLM"/>
    </source>
</evidence>
<keyword evidence="3" id="KW-0560">Oxidoreductase</keyword>
<evidence type="ECO:0000256" key="1">
    <source>
        <dbReference type="ARBA" id="ARBA00022723"/>
    </source>
</evidence>
<evidence type="ECO:0000313" key="8">
    <source>
        <dbReference type="Proteomes" id="UP001197093"/>
    </source>
</evidence>
<feature type="compositionally biased region" description="Polar residues" evidence="6">
    <location>
        <begin position="17"/>
        <end position="26"/>
    </location>
</feature>
<dbReference type="InterPro" id="IPR036396">
    <property type="entry name" value="Cyt_P450_sf"/>
</dbReference>
<keyword evidence="5" id="KW-0349">Heme</keyword>
<dbReference type="PANTHER" id="PTHR11903:SF13">
    <property type="entry name" value="LINOLEATE 10R-LIPOXYGENASE"/>
    <property type="match status" value="1"/>
</dbReference>
<dbReference type="GO" id="GO:0051213">
    <property type="term" value="F:dioxygenase activity"/>
    <property type="evidence" value="ECO:0007669"/>
    <property type="project" value="UniProtKB-KW"/>
</dbReference>
<dbReference type="Gene3D" id="1.10.640.10">
    <property type="entry name" value="Haem peroxidase domain superfamily, animal type"/>
    <property type="match status" value="1"/>
</dbReference>
<dbReference type="GO" id="GO:0006979">
    <property type="term" value="P:response to oxidative stress"/>
    <property type="evidence" value="ECO:0007669"/>
    <property type="project" value="InterPro"/>
</dbReference>
<dbReference type="CDD" id="cd20612">
    <property type="entry name" value="CYP_LDS-like_C"/>
    <property type="match status" value="1"/>
</dbReference>
<dbReference type="InterPro" id="IPR034812">
    <property type="entry name" value="Ppo-like_N"/>
</dbReference>
<dbReference type="InterPro" id="IPR010255">
    <property type="entry name" value="Haem_peroxidase_sf"/>
</dbReference>
<name>A0AAD4HVM4_9PEZI</name>
<dbReference type="InterPro" id="IPR050783">
    <property type="entry name" value="Oxylipin_biosynth_metab"/>
</dbReference>
<dbReference type="InterPro" id="IPR037120">
    <property type="entry name" value="Haem_peroxidase_sf_animal"/>
</dbReference>
<comment type="caution">
    <text evidence="7">The sequence shown here is derived from an EMBL/GenBank/DDBJ whole genome shotgun (WGS) entry which is preliminary data.</text>
</comment>
<keyword evidence="4 5" id="KW-0408">Iron</keyword>
<accession>A0AAD4HVM4</accession>
<dbReference type="GO" id="GO:0005506">
    <property type="term" value="F:iron ion binding"/>
    <property type="evidence" value="ECO:0007669"/>
    <property type="project" value="InterPro"/>
</dbReference>